<dbReference type="SMART" id="SM00839">
    <property type="entry name" value="ELFV_dehydrog"/>
    <property type="match status" value="1"/>
</dbReference>
<keyword evidence="4 8" id="KW-0560">Oxidoreductase</keyword>
<evidence type="ECO:0000313" key="10">
    <source>
        <dbReference type="EMBL" id="CAD7424033.1"/>
    </source>
</evidence>
<evidence type="ECO:0000256" key="5">
    <source>
        <dbReference type="ARBA" id="ARBA00023128"/>
    </source>
</evidence>
<dbReference type="GO" id="GO:0006538">
    <property type="term" value="P:L-glutamate catabolic process"/>
    <property type="evidence" value="ECO:0007669"/>
    <property type="project" value="TreeGrafter"/>
</dbReference>
<dbReference type="SUPFAM" id="SSF53223">
    <property type="entry name" value="Aminoacid dehydrogenase-like, N-terminal domain"/>
    <property type="match status" value="1"/>
</dbReference>
<dbReference type="GO" id="GO:0005739">
    <property type="term" value="C:mitochondrion"/>
    <property type="evidence" value="ECO:0007669"/>
    <property type="project" value="UniProtKB-SubCell"/>
</dbReference>
<dbReference type="Gene3D" id="1.10.287.140">
    <property type="match status" value="1"/>
</dbReference>
<dbReference type="FunFam" id="3.40.50.720:FF:000100">
    <property type="entry name" value="Glutamate dehydrogenase 1, mitochondrial"/>
    <property type="match status" value="1"/>
</dbReference>
<name>A0A7R9HIV5_9NEOP</name>
<dbReference type="InterPro" id="IPR006095">
    <property type="entry name" value="Glu/Leu/Phe/Val/Trp_DH"/>
</dbReference>
<evidence type="ECO:0000256" key="7">
    <source>
        <dbReference type="ARBA" id="ARBA00048577"/>
    </source>
</evidence>
<evidence type="ECO:0000256" key="3">
    <source>
        <dbReference type="ARBA" id="ARBA00012889"/>
    </source>
</evidence>
<comment type="subcellular location">
    <subcellularLocation>
        <location evidence="1">Mitochondrion</location>
    </subcellularLocation>
</comment>
<dbReference type="PRINTS" id="PR00082">
    <property type="entry name" value="GLFDHDRGNASE"/>
</dbReference>
<dbReference type="EMBL" id="OB792745">
    <property type="protein sequence ID" value="CAD7424033.1"/>
    <property type="molecule type" value="Genomic_DNA"/>
</dbReference>
<dbReference type="InterPro" id="IPR046346">
    <property type="entry name" value="Aminoacid_DH-like_N_sf"/>
</dbReference>
<dbReference type="InterPro" id="IPR006097">
    <property type="entry name" value="Glu/Leu/Phe/Val/Trp_DH_dimer"/>
</dbReference>
<reference evidence="10" key="1">
    <citation type="submission" date="2020-11" db="EMBL/GenBank/DDBJ databases">
        <authorList>
            <person name="Tran Van P."/>
        </authorList>
    </citation>
    <scope>NUCLEOTIDE SEQUENCE</scope>
</reference>
<evidence type="ECO:0000256" key="2">
    <source>
        <dbReference type="ARBA" id="ARBA00006382"/>
    </source>
</evidence>
<dbReference type="Gene3D" id="3.40.50.720">
    <property type="entry name" value="NAD(P)-binding Rossmann-like Domain"/>
    <property type="match status" value="1"/>
</dbReference>
<comment type="similarity">
    <text evidence="2 8">Belongs to the Glu/Leu/Phe/Val dehydrogenases family.</text>
</comment>
<protein>
    <recommendedName>
        <fullName evidence="3">glutamate dehydrogenase [NAD(P)(+)]</fullName>
        <ecNumber evidence="3">1.4.1.3</ecNumber>
    </recommendedName>
</protein>
<dbReference type="Gene3D" id="3.40.50.10860">
    <property type="entry name" value="Leucine Dehydrogenase, chain A, domain 1"/>
    <property type="match status" value="1"/>
</dbReference>
<keyword evidence="5" id="KW-0496">Mitochondrion</keyword>
<comment type="catalytic activity">
    <reaction evidence="6">
        <text>L-glutamate + NAD(+) + H2O = 2-oxoglutarate + NH4(+) + NADH + H(+)</text>
        <dbReference type="Rhea" id="RHEA:15133"/>
        <dbReference type="ChEBI" id="CHEBI:15377"/>
        <dbReference type="ChEBI" id="CHEBI:15378"/>
        <dbReference type="ChEBI" id="CHEBI:16810"/>
        <dbReference type="ChEBI" id="CHEBI:28938"/>
        <dbReference type="ChEBI" id="CHEBI:29985"/>
        <dbReference type="ChEBI" id="CHEBI:57540"/>
        <dbReference type="ChEBI" id="CHEBI:57945"/>
        <dbReference type="EC" id="1.4.1.3"/>
    </reaction>
</comment>
<feature type="domain" description="Glutamate/phenylalanine/leucine/valine/L-tryptophan dehydrogenase C-terminal" evidence="9">
    <location>
        <begin position="257"/>
        <end position="543"/>
    </location>
</feature>
<dbReference type="Pfam" id="PF02812">
    <property type="entry name" value="ELFV_dehydrog_N"/>
    <property type="match status" value="1"/>
</dbReference>
<gene>
    <name evidence="10" type="ORF">TMSB3V08_LOCUS1001</name>
</gene>
<dbReference type="InterPro" id="IPR036291">
    <property type="entry name" value="NAD(P)-bd_dom_sf"/>
</dbReference>
<comment type="catalytic activity">
    <reaction evidence="7">
        <text>L-glutamate + NADP(+) + H2O = 2-oxoglutarate + NH4(+) + NADPH + H(+)</text>
        <dbReference type="Rhea" id="RHEA:11612"/>
        <dbReference type="ChEBI" id="CHEBI:15377"/>
        <dbReference type="ChEBI" id="CHEBI:15378"/>
        <dbReference type="ChEBI" id="CHEBI:16810"/>
        <dbReference type="ChEBI" id="CHEBI:28938"/>
        <dbReference type="ChEBI" id="CHEBI:29985"/>
        <dbReference type="ChEBI" id="CHEBI:57783"/>
        <dbReference type="ChEBI" id="CHEBI:58349"/>
        <dbReference type="EC" id="1.4.1.3"/>
    </reaction>
</comment>
<dbReference type="InterPro" id="IPR006096">
    <property type="entry name" value="Glu/Leu/Phe/Val/Trp_DH_C"/>
</dbReference>
<dbReference type="InterPro" id="IPR033922">
    <property type="entry name" value="NAD_bind_Glu_DH"/>
</dbReference>
<dbReference type="PANTHER" id="PTHR11606">
    <property type="entry name" value="GLUTAMATE DEHYDROGENASE"/>
    <property type="match status" value="1"/>
</dbReference>
<evidence type="ECO:0000256" key="1">
    <source>
        <dbReference type="ARBA" id="ARBA00004173"/>
    </source>
</evidence>
<accession>A0A7R9HIV5</accession>
<dbReference type="EC" id="1.4.1.3" evidence="3"/>
<dbReference type="CDD" id="cd01076">
    <property type="entry name" value="NAD_bind_1_Glu_DH"/>
    <property type="match status" value="1"/>
</dbReference>
<sequence>MKGIDAHGYDYRKSKARGHSACFGDTWAKTSAHRYQSQGLPLKPRKPGSVFYKVQKRFSHEIPERLKKISTEKCPNFLNMVEYYFHNAVKVVEPTLLEETKKLNPKMCDEEITSRFNIIIEIIGKPDRFIEFYFPVKLDNGKFKMISGYRCQHSTHKLPTKGGLRYAPDVGVDEVKALASLMTFKCAAASVPYGGAKAGLTLDPKEFTVNELERITRRFAIELAKKGSCIGCSIPRRANDINALGCVTGKPINQGGINGRTGAAGRGLFFGTDVFINSEAWMSKLDLKTGWEDKTYIMQGFGNVGRHASINMSQAGATLIGVQRREGALYNKYGICPKELIKYIKEHGTMIGYPKAELYKGENVIYEKCDILAPCAIEKAITCENANKIQGKILLEGANGPITPAADKILQDKGILILPDLYINAGGVTVSYFEWLKNLNHVSFGRYNFKYEKDAHYHLLRSVEESLKDSLPGVKICPTMEFAKKIAYASEADIVDSGLHYSMEHTALALIHAAVKYNLCLDLRTAAYCMAIEKIFKVYDSAGITI</sequence>
<evidence type="ECO:0000256" key="4">
    <source>
        <dbReference type="ARBA" id="ARBA00023002"/>
    </source>
</evidence>
<proteinExistence type="inferred from homology"/>
<dbReference type="PROSITE" id="PS00074">
    <property type="entry name" value="GLFV_DEHYDROGENASE"/>
    <property type="match status" value="1"/>
</dbReference>
<evidence type="ECO:0000256" key="6">
    <source>
        <dbReference type="ARBA" id="ARBA00047867"/>
    </source>
</evidence>
<organism evidence="10">
    <name type="scientific">Timema monikensis</name>
    <dbReference type="NCBI Taxonomy" id="170555"/>
    <lineage>
        <taxon>Eukaryota</taxon>
        <taxon>Metazoa</taxon>
        <taxon>Ecdysozoa</taxon>
        <taxon>Arthropoda</taxon>
        <taxon>Hexapoda</taxon>
        <taxon>Insecta</taxon>
        <taxon>Pterygota</taxon>
        <taxon>Neoptera</taxon>
        <taxon>Polyneoptera</taxon>
        <taxon>Phasmatodea</taxon>
        <taxon>Timematodea</taxon>
        <taxon>Timematoidea</taxon>
        <taxon>Timematidae</taxon>
        <taxon>Timema</taxon>
    </lineage>
</organism>
<dbReference type="GO" id="GO:0004352">
    <property type="term" value="F:glutamate dehydrogenase (NAD+) activity"/>
    <property type="evidence" value="ECO:0007669"/>
    <property type="project" value="TreeGrafter"/>
</dbReference>
<evidence type="ECO:0000259" key="9">
    <source>
        <dbReference type="SMART" id="SM00839"/>
    </source>
</evidence>
<dbReference type="PANTHER" id="PTHR11606:SF7">
    <property type="entry name" value="GLUTAMATE DEHYDROGENASE"/>
    <property type="match status" value="1"/>
</dbReference>
<dbReference type="SUPFAM" id="SSF51735">
    <property type="entry name" value="NAD(P)-binding Rossmann-fold domains"/>
    <property type="match status" value="1"/>
</dbReference>
<dbReference type="InterPro" id="IPR033524">
    <property type="entry name" value="Glu/Leu/Phe/Val_DH_AS"/>
</dbReference>
<dbReference type="Pfam" id="PF00208">
    <property type="entry name" value="ELFV_dehydrog"/>
    <property type="match status" value="1"/>
</dbReference>
<dbReference type="AlphaFoldDB" id="A0A7R9HIV5"/>
<evidence type="ECO:0000256" key="8">
    <source>
        <dbReference type="RuleBase" id="RU004417"/>
    </source>
</evidence>